<dbReference type="STRING" id="3055.A0A2K3D0V9"/>
<name>A0A2K3D0V9_CHLRE</name>
<keyword evidence="9" id="KW-0808">Transferase</keyword>
<feature type="domain" description="GDPGP1-like N-terminal" evidence="15">
    <location>
        <begin position="239"/>
        <end position="330"/>
    </location>
</feature>
<feature type="domain" description="GDPGP1-like N-terminal" evidence="15">
    <location>
        <begin position="347"/>
        <end position="438"/>
    </location>
</feature>
<evidence type="ECO:0000256" key="11">
    <source>
        <dbReference type="ARBA" id="ARBA00022741"/>
    </source>
</evidence>
<evidence type="ECO:0000256" key="10">
    <source>
        <dbReference type="ARBA" id="ARBA00022695"/>
    </source>
</evidence>
<dbReference type="PaxDb" id="3055-EDP09133"/>
<dbReference type="PANTHER" id="PTHR20884:SF8">
    <property type="entry name" value="GDP-D-GLUCOSE PHOSPHORYLASE 1"/>
    <property type="match status" value="1"/>
</dbReference>
<feature type="region of interest" description="Disordered" evidence="13">
    <location>
        <begin position="175"/>
        <end position="194"/>
    </location>
</feature>
<evidence type="ECO:0000256" key="3">
    <source>
        <dbReference type="ARBA" id="ARBA00004496"/>
    </source>
</evidence>
<keyword evidence="8" id="KW-0344">Guanine-nucleotide releasing factor</keyword>
<dbReference type="EC" id="2.7.7.78" evidence="5"/>
<dbReference type="EMBL" id="CM008974">
    <property type="protein sequence ID" value="PNW74171.1"/>
    <property type="molecule type" value="Genomic_DNA"/>
</dbReference>
<dbReference type="Gramene" id="PNW74171">
    <property type="protein sequence ID" value="PNW74171"/>
    <property type="gene ID" value="CHLRE_13g588150v5"/>
</dbReference>
<dbReference type="GO" id="GO:0005085">
    <property type="term" value="F:guanyl-nucleotide exchange factor activity"/>
    <property type="evidence" value="ECO:0007669"/>
    <property type="project" value="UniProtKB-KW"/>
</dbReference>
<dbReference type="PANTHER" id="PTHR20884">
    <property type="entry name" value="GDP-D-GLUCOSE PHOSPHORYLASE 1"/>
    <property type="match status" value="1"/>
</dbReference>
<dbReference type="OrthoDB" id="417175at2759"/>
<dbReference type="KEGG" id="cre:CHLRE_13g588150v5"/>
<dbReference type="GO" id="GO:0080048">
    <property type="term" value="F:GDP-D-glucose phosphorylase activity"/>
    <property type="evidence" value="ECO:0000318"/>
    <property type="project" value="GO_Central"/>
</dbReference>
<dbReference type="BRENDA" id="2.7.7.69">
    <property type="organism ID" value="1318"/>
</dbReference>
<feature type="domain" description="GDPGP1-like C-terminal" evidence="14">
    <location>
        <begin position="481"/>
        <end position="615"/>
    </location>
</feature>
<evidence type="ECO:0000313" key="17">
    <source>
        <dbReference type="Proteomes" id="UP000006906"/>
    </source>
</evidence>
<dbReference type="GO" id="GO:0016787">
    <property type="term" value="F:hydrolase activity"/>
    <property type="evidence" value="ECO:0007669"/>
    <property type="project" value="UniProtKB-KW"/>
</dbReference>
<keyword evidence="7" id="KW-0963">Cytoplasm</keyword>
<dbReference type="GeneID" id="5719447"/>
<dbReference type="GO" id="GO:0000166">
    <property type="term" value="F:nucleotide binding"/>
    <property type="evidence" value="ECO:0007669"/>
    <property type="project" value="UniProtKB-KW"/>
</dbReference>
<protein>
    <recommendedName>
        <fullName evidence="6">GDP-D-glucose phosphorylase 1</fullName>
        <ecNumber evidence="5">2.7.7.78</ecNumber>
    </recommendedName>
</protein>
<keyword evidence="10" id="KW-0548">Nucleotidyltransferase</keyword>
<evidence type="ECO:0000256" key="1">
    <source>
        <dbReference type="ARBA" id="ARBA00000063"/>
    </source>
</evidence>
<evidence type="ECO:0000259" key="15">
    <source>
        <dbReference type="Pfam" id="PF26217"/>
    </source>
</evidence>
<dbReference type="InParanoid" id="A0A2K3D0V9"/>
<reference evidence="16 17" key="1">
    <citation type="journal article" date="2007" name="Science">
        <title>The Chlamydomonas genome reveals the evolution of key animal and plant functions.</title>
        <authorList>
            <person name="Merchant S.S."/>
            <person name="Prochnik S.E."/>
            <person name="Vallon O."/>
            <person name="Harris E.H."/>
            <person name="Karpowicz S.J."/>
            <person name="Witman G.B."/>
            <person name="Terry A."/>
            <person name="Salamov A."/>
            <person name="Fritz-Laylin L.K."/>
            <person name="Marechal-Drouard L."/>
            <person name="Marshall W.F."/>
            <person name="Qu L.H."/>
            <person name="Nelson D.R."/>
            <person name="Sanderfoot A.A."/>
            <person name="Spalding M.H."/>
            <person name="Kapitonov V.V."/>
            <person name="Ren Q."/>
            <person name="Ferris P."/>
            <person name="Lindquist E."/>
            <person name="Shapiro H."/>
            <person name="Lucas S.M."/>
            <person name="Grimwood J."/>
            <person name="Schmutz J."/>
            <person name="Cardol P."/>
            <person name="Cerutti H."/>
            <person name="Chanfreau G."/>
            <person name="Chen C.L."/>
            <person name="Cognat V."/>
            <person name="Croft M.T."/>
            <person name="Dent R."/>
            <person name="Dutcher S."/>
            <person name="Fernandez E."/>
            <person name="Fukuzawa H."/>
            <person name="Gonzalez-Ballester D."/>
            <person name="Gonzalez-Halphen D."/>
            <person name="Hallmann A."/>
            <person name="Hanikenne M."/>
            <person name="Hippler M."/>
            <person name="Inwood W."/>
            <person name="Jabbari K."/>
            <person name="Kalanon M."/>
            <person name="Kuras R."/>
            <person name="Lefebvre P.A."/>
            <person name="Lemaire S.D."/>
            <person name="Lobanov A.V."/>
            <person name="Lohr M."/>
            <person name="Manuell A."/>
            <person name="Meier I."/>
            <person name="Mets L."/>
            <person name="Mittag M."/>
            <person name="Mittelmeier T."/>
            <person name="Moroney J.V."/>
            <person name="Moseley J."/>
            <person name="Napoli C."/>
            <person name="Nedelcu A.M."/>
            <person name="Niyogi K."/>
            <person name="Novoselov S.V."/>
            <person name="Paulsen I.T."/>
            <person name="Pazour G."/>
            <person name="Purton S."/>
            <person name="Ral J.P."/>
            <person name="Riano-Pachon D.M."/>
            <person name="Riekhof W."/>
            <person name="Rymarquis L."/>
            <person name="Schroda M."/>
            <person name="Stern D."/>
            <person name="Umen J."/>
            <person name="Willows R."/>
            <person name="Wilson N."/>
            <person name="Zimmer S.L."/>
            <person name="Allmer J."/>
            <person name="Balk J."/>
            <person name="Bisova K."/>
            <person name="Chen C.J."/>
            <person name="Elias M."/>
            <person name="Gendler K."/>
            <person name="Hauser C."/>
            <person name="Lamb M.R."/>
            <person name="Ledford H."/>
            <person name="Long J.C."/>
            <person name="Minagawa J."/>
            <person name="Page M.D."/>
            <person name="Pan J."/>
            <person name="Pootakham W."/>
            <person name="Roje S."/>
            <person name="Rose A."/>
            <person name="Stahlberg E."/>
            <person name="Terauchi A.M."/>
            <person name="Yang P."/>
            <person name="Ball S."/>
            <person name="Bowler C."/>
            <person name="Dieckmann C.L."/>
            <person name="Gladyshev V.N."/>
            <person name="Green P."/>
            <person name="Jorgensen R."/>
            <person name="Mayfield S."/>
            <person name="Mueller-Roeber B."/>
            <person name="Rajamani S."/>
            <person name="Sayre R.T."/>
            <person name="Brokstein P."/>
            <person name="Dubchak I."/>
            <person name="Goodstein D."/>
            <person name="Hornick L."/>
            <person name="Huang Y.W."/>
            <person name="Jhaveri J."/>
            <person name="Luo Y."/>
            <person name="Martinez D."/>
            <person name="Ngau W.C."/>
            <person name="Otillar B."/>
            <person name="Poliakov A."/>
            <person name="Porter A."/>
            <person name="Szajkowski L."/>
            <person name="Werner G."/>
            <person name="Zhou K."/>
            <person name="Grigoriev I.V."/>
            <person name="Rokhsar D.S."/>
            <person name="Grossman A.R."/>
        </authorList>
    </citation>
    <scope>NUCLEOTIDE SEQUENCE [LARGE SCALE GENOMIC DNA]</scope>
    <source>
        <strain evidence="17">CC-503</strain>
    </source>
</reference>
<keyword evidence="11" id="KW-0547">Nucleotide-binding</keyword>
<dbReference type="Proteomes" id="UP000006906">
    <property type="component" value="Chromosome 13"/>
</dbReference>
<evidence type="ECO:0000256" key="4">
    <source>
        <dbReference type="ARBA" id="ARBA00006451"/>
    </source>
</evidence>
<evidence type="ECO:0000313" key="16">
    <source>
        <dbReference type="EMBL" id="PNW74171.1"/>
    </source>
</evidence>
<sequence>MDSLQALLRQPAPASAPATVASCLEAHVPVYAFPATGVWVDSALGMVAPVAKLARIDSMPAVPDYFAEARCDSPPPTGLALPEYGLGVPGSDSPCCAGTGSSDCASPAVEDVPDADLHGYSFNDLPLAISGIDVGSGSGASSPLASSAGVVPSMDEGADVDVDVDAVVTLAASSPHKAAGLHPRHPGHHQAPRRHASDVEFVRMARRGGAGAAAAATAVSAAKAAADIGGAEVPGRSLLEGVVMALWEDRADRGMFRYDVSQCETRVLPGPAGFVAQLNEGRATKKRPTEFSADRVMQPFDPARFHFNKAAMGEVLFAFQADATASATSATATAAPRLLLPSAPMAKSALLASNPVSGSPNLVLINVSPIDHCHVLLVPRVLDCLPQALTPDTALLALQFAAELGGSSSSRSGSGAFRVGYNSLGAFATINHLHFHAYHLPAALPCERAPTCPLPGALARPLAASQQPRKRGAEEVAGAGSAGSVRVSRLVGYPVRSFVVEAEAGAALEAVAAVVARAADAMQAANQPFNIIASDGGRRVFLFPQCYAERQAAGEVPEELLDTGVNPASFEIAGHLVLKRAEDFALADEAWAARLLSGVSLSEERFMEVANMCFGSSA</sequence>
<keyword evidence="12" id="KW-0378">Hydrolase</keyword>
<dbReference type="Pfam" id="PF26216">
    <property type="entry name" value="GDPGP1_C"/>
    <property type="match status" value="1"/>
</dbReference>
<evidence type="ECO:0000256" key="9">
    <source>
        <dbReference type="ARBA" id="ARBA00022679"/>
    </source>
</evidence>
<proteinExistence type="inferred from homology"/>
<feature type="compositionally biased region" description="Basic residues" evidence="13">
    <location>
        <begin position="182"/>
        <end position="194"/>
    </location>
</feature>
<evidence type="ECO:0000259" key="14">
    <source>
        <dbReference type="Pfam" id="PF26216"/>
    </source>
</evidence>
<evidence type="ECO:0000256" key="6">
    <source>
        <dbReference type="ARBA" id="ARBA00018857"/>
    </source>
</evidence>
<comment type="subcellular location">
    <subcellularLocation>
        <location evidence="3">Cytoplasm</location>
    </subcellularLocation>
</comment>
<evidence type="ECO:0000256" key="12">
    <source>
        <dbReference type="ARBA" id="ARBA00022801"/>
    </source>
</evidence>
<dbReference type="ExpressionAtlas" id="A0A2K3D0V9">
    <property type="expression patterns" value="baseline"/>
</dbReference>
<comment type="function">
    <text evidence="2">Specific and highly efficient GDP-D-glucose phosphorylase regulating the levels of GDP-D-glucose in cells.</text>
</comment>
<dbReference type="GO" id="GO:0006006">
    <property type="term" value="P:glucose metabolic process"/>
    <property type="evidence" value="ECO:0000318"/>
    <property type="project" value="GO_Central"/>
</dbReference>
<dbReference type="RefSeq" id="XP_042917681.1">
    <property type="nucleotide sequence ID" value="XM_043069706.1"/>
</dbReference>
<dbReference type="GO" id="GO:0005737">
    <property type="term" value="C:cytoplasm"/>
    <property type="evidence" value="ECO:0000318"/>
    <property type="project" value="GO_Central"/>
</dbReference>
<evidence type="ECO:0000256" key="5">
    <source>
        <dbReference type="ARBA" id="ARBA00012507"/>
    </source>
</evidence>
<keyword evidence="17" id="KW-1185">Reference proteome</keyword>
<dbReference type="InterPro" id="IPR026506">
    <property type="entry name" value="GDPGP"/>
</dbReference>
<gene>
    <name evidence="16" type="ORF">CHLRE_13g588150v5</name>
</gene>
<accession>A0A2K3D0V9</accession>
<evidence type="ECO:0000256" key="2">
    <source>
        <dbReference type="ARBA" id="ARBA00003049"/>
    </source>
</evidence>
<dbReference type="InterPro" id="IPR058866">
    <property type="entry name" value="GDPGP1_N"/>
</dbReference>
<dbReference type="InterPro" id="IPR058865">
    <property type="entry name" value="GDPGP1_C"/>
</dbReference>
<comment type="similarity">
    <text evidence="4">Belongs to the GDPGP1 family.</text>
</comment>
<evidence type="ECO:0000256" key="8">
    <source>
        <dbReference type="ARBA" id="ARBA00022658"/>
    </source>
</evidence>
<comment type="catalytic activity">
    <reaction evidence="1">
        <text>GDP-alpha-D-glucose + phosphate = alpha-D-glucose 1-phosphate + GDP + H(+)</text>
        <dbReference type="Rhea" id="RHEA:30387"/>
        <dbReference type="ChEBI" id="CHEBI:15378"/>
        <dbReference type="ChEBI" id="CHEBI:43474"/>
        <dbReference type="ChEBI" id="CHEBI:58189"/>
        <dbReference type="ChEBI" id="CHEBI:58601"/>
        <dbReference type="ChEBI" id="CHEBI:62230"/>
        <dbReference type="EC" id="2.7.7.78"/>
    </reaction>
</comment>
<dbReference type="FunCoup" id="A0A2K3D0V9">
    <property type="interactions" value="1108"/>
</dbReference>
<dbReference type="AlphaFoldDB" id="A0A2K3D0V9"/>
<organism evidence="16 17">
    <name type="scientific">Chlamydomonas reinhardtii</name>
    <name type="common">Chlamydomonas smithii</name>
    <dbReference type="NCBI Taxonomy" id="3055"/>
    <lineage>
        <taxon>Eukaryota</taxon>
        <taxon>Viridiplantae</taxon>
        <taxon>Chlorophyta</taxon>
        <taxon>core chlorophytes</taxon>
        <taxon>Chlorophyceae</taxon>
        <taxon>CS clade</taxon>
        <taxon>Chlamydomonadales</taxon>
        <taxon>Chlamydomonadaceae</taxon>
        <taxon>Chlamydomonas</taxon>
    </lineage>
</organism>
<evidence type="ECO:0000256" key="13">
    <source>
        <dbReference type="SAM" id="MobiDB-lite"/>
    </source>
</evidence>
<evidence type="ECO:0000256" key="7">
    <source>
        <dbReference type="ARBA" id="ARBA00022490"/>
    </source>
</evidence>
<dbReference type="Pfam" id="PF26217">
    <property type="entry name" value="GDPGP1_N"/>
    <property type="match status" value="2"/>
</dbReference>